<dbReference type="GO" id="GO:0030424">
    <property type="term" value="C:axon"/>
    <property type="evidence" value="ECO:0007669"/>
    <property type="project" value="TreeGrafter"/>
</dbReference>
<dbReference type="SUPFAM" id="SSF56112">
    <property type="entry name" value="Protein kinase-like (PK-like)"/>
    <property type="match status" value="1"/>
</dbReference>
<evidence type="ECO:0000256" key="15">
    <source>
        <dbReference type="ARBA" id="ARBA00022989"/>
    </source>
</evidence>
<dbReference type="Gene3D" id="2.60.40.10">
    <property type="entry name" value="Immunoglobulins"/>
    <property type="match status" value="1"/>
</dbReference>
<dbReference type="AlphaFoldDB" id="A0A087UVP0"/>
<keyword evidence="15 23" id="KW-1133">Transmembrane helix</keyword>
<dbReference type="InterPro" id="IPR050122">
    <property type="entry name" value="RTK"/>
</dbReference>
<dbReference type="GO" id="GO:0004714">
    <property type="term" value="F:transmembrane receptor protein tyrosine kinase activity"/>
    <property type="evidence" value="ECO:0007669"/>
    <property type="project" value="UniProtKB-EC"/>
</dbReference>
<dbReference type="GO" id="GO:0005524">
    <property type="term" value="F:ATP binding"/>
    <property type="evidence" value="ECO:0007669"/>
    <property type="project" value="UniProtKB-UniRule"/>
</dbReference>
<keyword evidence="14" id="KW-0524">Neurogenesis</keyword>
<evidence type="ECO:0000256" key="3">
    <source>
        <dbReference type="ARBA" id="ARBA00022473"/>
    </source>
</evidence>
<comment type="subcellular location">
    <subcellularLocation>
        <location evidence="1">Membrane</location>
        <topology evidence="1">Single-pass type I membrane protein</topology>
    </subcellularLocation>
</comment>
<evidence type="ECO:0000313" key="26">
    <source>
        <dbReference type="Proteomes" id="UP000054359"/>
    </source>
</evidence>
<keyword evidence="4" id="KW-0597">Phosphoprotein</keyword>
<dbReference type="InterPro" id="IPR013783">
    <property type="entry name" value="Ig-like_fold"/>
</dbReference>
<feature type="non-terminal residue" evidence="25">
    <location>
        <position position="372"/>
    </location>
</feature>
<dbReference type="PROSITE" id="PS00109">
    <property type="entry name" value="PROTEIN_KINASE_TYR"/>
    <property type="match status" value="1"/>
</dbReference>
<feature type="binding site" evidence="21">
    <location>
        <begin position="224"/>
        <end position="231"/>
    </location>
    <ligand>
        <name>ATP</name>
        <dbReference type="ChEBI" id="CHEBI:30616"/>
    </ligand>
</feature>
<dbReference type="GO" id="GO:0051897">
    <property type="term" value="P:positive regulation of phosphatidylinositol 3-kinase/protein kinase B signal transduction"/>
    <property type="evidence" value="ECO:0007669"/>
    <property type="project" value="TreeGrafter"/>
</dbReference>
<organism evidence="25 26">
    <name type="scientific">Stegodyphus mimosarum</name>
    <name type="common">African social velvet spider</name>
    <dbReference type="NCBI Taxonomy" id="407821"/>
    <lineage>
        <taxon>Eukaryota</taxon>
        <taxon>Metazoa</taxon>
        <taxon>Ecdysozoa</taxon>
        <taxon>Arthropoda</taxon>
        <taxon>Chelicerata</taxon>
        <taxon>Arachnida</taxon>
        <taxon>Araneae</taxon>
        <taxon>Araneomorphae</taxon>
        <taxon>Entelegynae</taxon>
        <taxon>Eresoidea</taxon>
        <taxon>Eresidae</taxon>
        <taxon>Stegodyphus</taxon>
    </lineage>
</organism>
<dbReference type="STRING" id="407821.A0A087UVP0"/>
<dbReference type="Pfam" id="PF07714">
    <property type="entry name" value="PK_Tyr_Ser-Thr"/>
    <property type="match status" value="1"/>
</dbReference>
<dbReference type="PRINTS" id="PR00109">
    <property type="entry name" value="TYRKINASE"/>
</dbReference>
<dbReference type="GO" id="GO:0043121">
    <property type="term" value="F:neurotrophin binding"/>
    <property type="evidence" value="ECO:0007669"/>
    <property type="project" value="TreeGrafter"/>
</dbReference>
<proteinExistence type="predicted"/>
<evidence type="ECO:0000256" key="10">
    <source>
        <dbReference type="ARBA" id="ARBA00022741"/>
    </source>
</evidence>
<evidence type="ECO:0000256" key="12">
    <source>
        <dbReference type="ARBA" id="ARBA00022782"/>
    </source>
</evidence>
<feature type="transmembrane region" description="Helical" evidence="23">
    <location>
        <begin position="123"/>
        <end position="147"/>
    </location>
</feature>
<dbReference type="PROSITE" id="PS50011">
    <property type="entry name" value="PROTEIN_KINASE_DOM"/>
    <property type="match status" value="1"/>
</dbReference>
<dbReference type="PANTHER" id="PTHR24416:SF614">
    <property type="entry name" value="PROTEIN KINASE DOMAIN-CONTAINING PROTEIN"/>
    <property type="match status" value="1"/>
</dbReference>
<evidence type="ECO:0000256" key="23">
    <source>
        <dbReference type="SAM" id="Phobius"/>
    </source>
</evidence>
<dbReference type="PROSITE" id="PS00107">
    <property type="entry name" value="PROTEIN_KINASE_ATP"/>
    <property type="match status" value="1"/>
</dbReference>
<dbReference type="InterPro" id="IPR000719">
    <property type="entry name" value="Prot_kinase_dom"/>
</dbReference>
<dbReference type="InterPro" id="IPR020635">
    <property type="entry name" value="Tyr_kinase_cat_dom"/>
</dbReference>
<evidence type="ECO:0000256" key="21">
    <source>
        <dbReference type="PIRSR" id="PIRSR000615-2"/>
    </source>
</evidence>
<keyword evidence="10 21" id="KW-0547">Nucleotide-binding</keyword>
<evidence type="ECO:0000256" key="20">
    <source>
        <dbReference type="ARBA" id="ARBA00051243"/>
    </source>
</evidence>
<dbReference type="GO" id="GO:0010976">
    <property type="term" value="P:positive regulation of neuron projection development"/>
    <property type="evidence" value="ECO:0007669"/>
    <property type="project" value="TreeGrafter"/>
</dbReference>
<evidence type="ECO:0000256" key="18">
    <source>
        <dbReference type="ARBA" id="ARBA00023170"/>
    </source>
</evidence>
<evidence type="ECO:0000256" key="9">
    <source>
        <dbReference type="ARBA" id="ARBA00022737"/>
    </source>
</evidence>
<evidence type="ECO:0000256" key="1">
    <source>
        <dbReference type="ARBA" id="ARBA00004479"/>
    </source>
</evidence>
<keyword evidence="16 23" id="KW-0472">Membrane</keyword>
<dbReference type="EMBL" id="KK121855">
    <property type="protein sequence ID" value="KFM81429.1"/>
    <property type="molecule type" value="Genomic_DNA"/>
</dbReference>
<dbReference type="InterPro" id="IPR011009">
    <property type="entry name" value="Kinase-like_dom_sf"/>
</dbReference>
<dbReference type="Gene3D" id="1.10.510.10">
    <property type="entry name" value="Transferase(Phosphotransferase) domain 1"/>
    <property type="match status" value="1"/>
</dbReference>
<dbReference type="InterPro" id="IPR001245">
    <property type="entry name" value="Ser-Thr/Tyr_kinase_cat_dom"/>
</dbReference>
<dbReference type="Gene3D" id="3.30.200.20">
    <property type="entry name" value="Phosphorylase Kinase, domain 1"/>
    <property type="match status" value="1"/>
</dbReference>
<evidence type="ECO:0000256" key="2">
    <source>
        <dbReference type="ARBA" id="ARBA00011902"/>
    </source>
</evidence>
<evidence type="ECO:0000256" key="11">
    <source>
        <dbReference type="ARBA" id="ARBA00022777"/>
    </source>
</evidence>
<dbReference type="FunFam" id="3.30.200.20:FF:000033">
    <property type="entry name" value="Tyrosine-protein kinase receptor"/>
    <property type="match status" value="1"/>
</dbReference>
<keyword evidence="8" id="KW-0732">Signal</keyword>
<comment type="catalytic activity">
    <reaction evidence="20">
        <text>L-tyrosyl-[protein] + ATP = O-phospho-L-tyrosyl-[protein] + ADP + H(+)</text>
        <dbReference type="Rhea" id="RHEA:10596"/>
        <dbReference type="Rhea" id="RHEA-COMP:10136"/>
        <dbReference type="Rhea" id="RHEA-COMP:20101"/>
        <dbReference type="ChEBI" id="CHEBI:15378"/>
        <dbReference type="ChEBI" id="CHEBI:30616"/>
        <dbReference type="ChEBI" id="CHEBI:46858"/>
        <dbReference type="ChEBI" id="CHEBI:61978"/>
        <dbReference type="ChEBI" id="CHEBI:456216"/>
        <dbReference type="EC" id="2.7.10.1"/>
    </reaction>
</comment>
<evidence type="ECO:0000259" key="24">
    <source>
        <dbReference type="PROSITE" id="PS50011"/>
    </source>
</evidence>
<dbReference type="PIRSF" id="PIRSF000615">
    <property type="entry name" value="TyrPK_CSF1-R"/>
    <property type="match status" value="1"/>
</dbReference>
<dbReference type="GO" id="GO:0030154">
    <property type="term" value="P:cell differentiation"/>
    <property type="evidence" value="ECO:0007669"/>
    <property type="project" value="UniProtKB-KW"/>
</dbReference>
<dbReference type="InterPro" id="IPR017441">
    <property type="entry name" value="Protein_kinase_ATP_BS"/>
</dbReference>
<gene>
    <name evidence="25" type="ORF">X975_23935</name>
</gene>
<evidence type="ECO:0000256" key="14">
    <source>
        <dbReference type="ARBA" id="ARBA00022902"/>
    </source>
</evidence>
<evidence type="ECO:0000256" key="17">
    <source>
        <dbReference type="ARBA" id="ARBA00023137"/>
    </source>
</evidence>
<keyword evidence="3" id="KW-0217">Developmental protein</keyword>
<protein>
    <recommendedName>
        <fullName evidence="2">receptor protein-tyrosine kinase</fullName>
        <ecNumber evidence="2">2.7.10.1</ecNumber>
    </recommendedName>
</protein>
<keyword evidence="7 23" id="KW-0812">Transmembrane</keyword>
<dbReference type="GO" id="GO:1990090">
    <property type="term" value="P:cellular response to nerve growth factor stimulus"/>
    <property type="evidence" value="ECO:0007669"/>
    <property type="project" value="TreeGrafter"/>
</dbReference>
<dbReference type="OrthoDB" id="3256376at2759"/>
<keyword evidence="18 25" id="KW-0675">Receptor</keyword>
<evidence type="ECO:0000256" key="7">
    <source>
        <dbReference type="ARBA" id="ARBA00022692"/>
    </source>
</evidence>
<dbReference type="InterPro" id="IPR008266">
    <property type="entry name" value="Tyr_kinase_AS"/>
</dbReference>
<dbReference type="OMA" id="TQGHELE"/>
<dbReference type="PANTHER" id="PTHR24416">
    <property type="entry name" value="TYROSINE-PROTEIN KINASE RECEPTOR"/>
    <property type="match status" value="1"/>
</dbReference>
<dbReference type="GO" id="GO:0007169">
    <property type="term" value="P:cell surface receptor protein tyrosine kinase signaling pathway"/>
    <property type="evidence" value="ECO:0007669"/>
    <property type="project" value="TreeGrafter"/>
</dbReference>
<feature type="binding site" evidence="21 22">
    <location>
        <position position="251"/>
    </location>
    <ligand>
        <name>ATP</name>
        <dbReference type="ChEBI" id="CHEBI:30616"/>
    </ligand>
</feature>
<dbReference type="GO" id="GO:0005886">
    <property type="term" value="C:plasma membrane"/>
    <property type="evidence" value="ECO:0007669"/>
    <property type="project" value="TreeGrafter"/>
</dbReference>
<evidence type="ECO:0000256" key="5">
    <source>
        <dbReference type="ARBA" id="ARBA00022614"/>
    </source>
</evidence>
<feature type="domain" description="Protein kinase" evidence="24">
    <location>
        <begin position="217"/>
        <end position="372"/>
    </location>
</feature>
<keyword evidence="26" id="KW-1185">Reference proteome</keyword>
<accession>A0A087UVP0</accession>
<keyword evidence="5" id="KW-0433">Leucine-rich repeat</keyword>
<keyword evidence="9" id="KW-0677">Repeat</keyword>
<reference evidence="25 26" key="1">
    <citation type="submission" date="2013-11" db="EMBL/GenBank/DDBJ databases">
        <title>Genome sequencing of Stegodyphus mimosarum.</title>
        <authorList>
            <person name="Bechsgaard J."/>
        </authorList>
    </citation>
    <scope>NUCLEOTIDE SEQUENCE [LARGE SCALE GENOMIC DNA]</scope>
</reference>
<evidence type="ECO:0000256" key="19">
    <source>
        <dbReference type="ARBA" id="ARBA00023180"/>
    </source>
</evidence>
<evidence type="ECO:0000256" key="4">
    <source>
        <dbReference type="ARBA" id="ARBA00022553"/>
    </source>
</evidence>
<feature type="binding site" evidence="21">
    <location>
        <begin position="298"/>
        <end position="304"/>
    </location>
    <ligand>
        <name>ATP</name>
        <dbReference type="ChEBI" id="CHEBI:30616"/>
    </ligand>
</feature>
<dbReference type="SMART" id="SM00219">
    <property type="entry name" value="TyrKc"/>
    <property type="match status" value="1"/>
</dbReference>
<dbReference type="GO" id="GO:0007399">
    <property type="term" value="P:nervous system development"/>
    <property type="evidence" value="ECO:0007669"/>
    <property type="project" value="UniProtKB-KW"/>
</dbReference>
<dbReference type="GO" id="GO:0043235">
    <property type="term" value="C:receptor complex"/>
    <property type="evidence" value="ECO:0007669"/>
    <property type="project" value="TreeGrafter"/>
</dbReference>
<dbReference type="Proteomes" id="UP000054359">
    <property type="component" value="Unassembled WGS sequence"/>
</dbReference>
<dbReference type="EC" id="2.7.10.1" evidence="2"/>
<evidence type="ECO:0000256" key="22">
    <source>
        <dbReference type="PROSITE-ProRule" id="PRU10141"/>
    </source>
</evidence>
<name>A0A087UVP0_STEMI</name>
<evidence type="ECO:0000256" key="16">
    <source>
        <dbReference type="ARBA" id="ARBA00023136"/>
    </source>
</evidence>
<keyword evidence="13 21" id="KW-0067">ATP-binding</keyword>
<keyword evidence="19" id="KW-0325">Glycoprotein</keyword>
<evidence type="ECO:0000256" key="8">
    <source>
        <dbReference type="ARBA" id="ARBA00022729"/>
    </source>
</evidence>
<evidence type="ECO:0000256" key="13">
    <source>
        <dbReference type="ARBA" id="ARBA00022840"/>
    </source>
</evidence>
<evidence type="ECO:0000313" key="25">
    <source>
        <dbReference type="EMBL" id="KFM81429.1"/>
    </source>
</evidence>
<keyword evidence="12" id="KW-0221">Differentiation</keyword>
<keyword evidence="17" id="KW-0829">Tyrosine-protein kinase</keyword>
<dbReference type="GO" id="GO:0005030">
    <property type="term" value="F:neurotrophin receptor activity"/>
    <property type="evidence" value="ECO:0007669"/>
    <property type="project" value="TreeGrafter"/>
</dbReference>
<keyword evidence="6" id="KW-0808">Transferase</keyword>
<evidence type="ECO:0000256" key="6">
    <source>
        <dbReference type="ARBA" id="ARBA00022679"/>
    </source>
</evidence>
<keyword evidence="11" id="KW-0418">Kinase</keyword>
<sequence length="372" mass="42734">MKVEMNFYWCIYYQVTGFPKPNSDGHLKKNKMIDDREHARTSRNTYLAEGCLEVERDSQKNEGLYTLIASNPFGQVNHSIYARFHIDPVPIAHPTYVPQGRPPLPIIPVMKKADSDERYKTSILISSLLTTSVIFVFLIILGIVCVVRWRKFRMSPDVQNAGVSPLFFLCFLKRRRSRYLRERIPLNPSQMVENPNYTKDHNNDVVVEIHHIAREKISFIQSLGEGAFGRVYLGTVDYLTPEEPTTLVAVKTLKDNVVEDTKLDFEREAELLANLQHTNIITFYGVSTDGEALMMIFEYMEHGDLNNFLRDRSPDIIKTEIELQKLPPLTTSDLIYISCQVAAGMEYLASQHFVHRDLATRNCLVGEKMVVK</sequence>